<name>A0A3R6Z8X9_9LACO</name>
<sequence>MKTTKRNLNRRDVEDNKKNDDGLYSVKLDRELIAGSISHVINILSGTIIEEFEDNVLKQKELDNLIQITGILLTINSDIWEALEEDTIDVKFKEPKLQEQEFEESVGD</sequence>
<evidence type="ECO:0000256" key="1">
    <source>
        <dbReference type="SAM" id="MobiDB-lite"/>
    </source>
</evidence>
<dbReference type="Proteomes" id="UP000284822">
    <property type="component" value="Unassembled WGS sequence"/>
</dbReference>
<reference evidence="2 3" key="1">
    <citation type="submission" date="2018-07" db="EMBL/GenBank/DDBJ databases">
        <title>Genome sequences of six Lactobacillus spp. isolated from bumble bee guts.</title>
        <authorList>
            <person name="Motta E.V.S."/>
            <person name="Moran N.A."/>
        </authorList>
    </citation>
    <scope>NUCLEOTIDE SEQUENCE [LARGE SCALE GENOMIC DNA]</scope>
    <source>
        <strain evidence="2 3">LV-8.1</strain>
    </source>
</reference>
<proteinExistence type="predicted"/>
<gene>
    <name evidence="2" type="ORF">DS832_07085</name>
</gene>
<feature type="region of interest" description="Disordered" evidence="1">
    <location>
        <begin position="1"/>
        <end position="20"/>
    </location>
</feature>
<feature type="compositionally biased region" description="Basic and acidic residues" evidence="1">
    <location>
        <begin position="9"/>
        <end position="20"/>
    </location>
</feature>
<comment type="caution">
    <text evidence="2">The sequence shown here is derived from an EMBL/GenBank/DDBJ whole genome shotgun (WGS) entry which is preliminary data.</text>
</comment>
<organism evidence="2 3">
    <name type="scientific">Bombilactobacillus bombi</name>
    <dbReference type="NCBI Taxonomy" id="1303590"/>
    <lineage>
        <taxon>Bacteria</taxon>
        <taxon>Bacillati</taxon>
        <taxon>Bacillota</taxon>
        <taxon>Bacilli</taxon>
        <taxon>Lactobacillales</taxon>
        <taxon>Lactobacillaceae</taxon>
        <taxon>Bombilactobacillus</taxon>
    </lineage>
</organism>
<protein>
    <submittedName>
        <fullName evidence="2">Uncharacterized protein</fullName>
    </submittedName>
</protein>
<dbReference type="EMBL" id="QOCS01000014">
    <property type="protein sequence ID" value="RHW46106.1"/>
    <property type="molecule type" value="Genomic_DNA"/>
</dbReference>
<accession>A0A3R6Z8X9</accession>
<dbReference type="RefSeq" id="WP_118910953.1">
    <property type="nucleotide sequence ID" value="NZ_QOCS01000014.1"/>
</dbReference>
<dbReference type="AlphaFoldDB" id="A0A3R6Z8X9"/>
<evidence type="ECO:0000313" key="3">
    <source>
        <dbReference type="Proteomes" id="UP000284822"/>
    </source>
</evidence>
<evidence type="ECO:0000313" key="2">
    <source>
        <dbReference type="EMBL" id="RHW46106.1"/>
    </source>
</evidence>